<name>A0ABP7C5R3_9ACTN</name>
<dbReference type="SUPFAM" id="SSF48264">
    <property type="entry name" value="Cytochrome P450"/>
    <property type="match status" value="1"/>
</dbReference>
<dbReference type="PANTHER" id="PTHR46696:SF1">
    <property type="entry name" value="CYTOCHROME P450 YJIB-RELATED"/>
    <property type="match status" value="1"/>
</dbReference>
<keyword evidence="4" id="KW-1185">Reference proteome</keyword>
<dbReference type="PRINTS" id="PR00359">
    <property type="entry name" value="BP450"/>
</dbReference>
<feature type="region of interest" description="Disordered" evidence="2">
    <location>
        <begin position="403"/>
        <end position="441"/>
    </location>
</feature>
<dbReference type="EMBL" id="BAAAZP010000089">
    <property type="protein sequence ID" value="GAA3677350.1"/>
    <property type="molecule type" value="Genomic_DNA"/>
</dbReference>
<organism evidence="3 4">
    <name type="scientific">Nonomuraea antimicrobica</name>
    <dbReference type="NCBI Taxonomy" id="561173"/>
    <lineage>
        <taxon>Bacteria</taxon>
        <taxon>Bacillati</taxon>
        <taxon>Actinomycetota</taxon>
        <taxon>Actinomycetes</taxon>
        <taxon>Streptosporangiales</taxon>
        <taxon>Streptosporangiaceae</taxon>
        <taxon>Nonomuraea</taxon>
    </lineage>
</organism>
<comment type="similarity">
    <text evidence="1">Belongs to the cytochrome P450 family.</text>
</comment>
<dbReference type="PANTHER" id="PTHR46696">
    <property type="entry name" value="P450, PUTATIVE (EUROFUNG)-RELATED"/>
    <property type="match status" value="1"/>
</dbReference>
<evidence type="ECO:0000313" key="4">
    <source>
        <dbReference type="Proteomes" id="UP001500902"/>
    </source>
</evidence>
<gene>
    <name evidence="3" type="ORF">GCM10022224_046880</name>
</gene>
<accession>A0ABP7C5R3</accession>
<comment type="caution">
    <text evidence="3">The sequence shown here is derived from an EMBL/GenBank/DDBJ whole genome shotgun (WGS) entry which is preliminary data.</text>
</comment>
<dbReference type="InterPro" id="IPR002397">
    <property type="entry name" value="Cyt_P450_B"/>
</dbReference>
<dbReference type="Gene3D" id="1.10.630.10">
    <property type="entry name" value="Cytochrome P450"/>
    <property type="match status" value="1"/>
</dbReference>
<dbReference type="RefSeq" id="WP_344881791.1">
    <property type="nucleotide sequence ID" value="NZ_BAAAZP010000089.1"/>
</dbReference>
<proteinExistence type="inferred from homology"/>
<feature type="compositionally biased region" description="Low complexity" evidence="2">
    <location>
        <begin position="415"/>
        <end position="427"/>
    </location>
</feature>
<dbReference type="InterPro" id="IPR017972">
    <property type="entry name" value="Cyt_P450_CS"/>
</dbReference>
<dbReference type="InterPro" id="IPR036396">
    <property type="entry name" value="Cyt_P450_sf"/>
</dbReference>
<evidence type="ECO:0000256" key="2">
    <source>
        <dbReference type="SAM" id="MobiDB-lite"/>
    </source>
</evidence>
<evidence type="ECO:0000256" key="1">
    <source>
        <dbReference type="ARBA" id="ARBA00010617"/>
    </source>
</evidence>
<reference evidence="4" key="1">
    <citation type="journal article" date="2019" name="Int. J. Syst. Evol. Microbiol.">
        <title>The Global Catalogue of Microorganisms (GCM) 10K type strain sequencing project: providing services to taxonomists for standard genome sequencing and annotation.</title>
        <authorList>
            <consortium name="The Broad Institute Genomics Platform"/>
            <consortium name="The Broad Institute Genome Sequencing Center for Infectious Disease"/>
            <person name="Wu L."/>
            <person name="Ma J."/>
        </authorList>
    </citation>
    <scope>NUCLEOTIDE SEQUENCE [LARGE SCALE GENOMIC DNA]</scope>
    <source>
        <strain evidence="4">JCM 16904</strain>
    </source>
</reference>
<protein>
    <submittedName>
        <fullName evidence="3">Cytochrome P450</fullName>
    </submittedName>
</protein>
<dbReference type="Proteomes" id="UP001500902">
    <property type="component" value="Unassembled WGS sequence"/>
</dbReference>
<evidence type="ECO:0000313" key="3">
    <source>
        <dbReference type="EMBL" id="GAA3677350.1"/>
    </source>
</evidence>
<dbReference type="PROSITE" id="PS00086">
    <property type="entry name" value="CYTOCHROME_P450"/>
    <property type="match status" value="1"/>
</dbReference>
<sequence>MTLRYLPDAGRLYGAEYARDPQAIYETLRRRHGAVAPVEIAPGIEAHLVIGYQAAVDVLTNAGGVWSKNPSAWQVRLPDTPEAAGMIGMLGHRPNALFSDGADHARYRKAISDCFQLIQPHKLRQLVTEVTDSLISRFAAEGEADLVADFARLIPARIFNLLFGRPDADSAGLTEALADLMEADGERGARGSEAFGRYIGELIQGKYAERGDDLTSWFIDHPAALQPEELVQTIVLVVAASYEPTANLISNTISRMVSDDRYYSSLTNGALSTYDALMEALRAEPAMSNYGPYFVRQPVHFHGTWIQPAELVLVSYAAANTEPTDVPDELRSDSGAYLGFGAGAHRCPASDPAVLIAMTAIERLTSHLCDLELTVPRDELVWRPGPFHRALAHLPVRFTPIRPDQPGDSPWAVQPPSSSTPSEPISPARSAGYATSAPWSS</sequence>